<feature type="transmembrane region" description="Helical" evidence="1">
    <location>
        <begin position="35"/>
        <end position="53"/>
    </location>
</feature>
<comment type="caution">
    <text evidence="2">The sequence shown here is derived from an EMBL/GenBank/DDBJ whole genome shotgun (WGS) entry which is preliminary data.</text>
</comment>
<evidence type="ECO:0000256" key="1">
    <source>
        <dbReference type="SAM" id="Phobius"/>
    </source>
</evidence>
<evidence type="ECO:0008006" key="4">
    <source>
        <dbReference type="Google" id="ProtNLM"/>
    </source>
</evidence>
<name>A0A5R9F0S3_9BACL</name>
<keyword evidence="1" id="KW-0812">Transmembrane</keyword>
<keyword evidence="1" id="KW-0472">Membrane</keyword>
<feature type="transmembrane region" description="Helical" evidence="1">
    <location>
        <begin position="6"/>
        <end position="28"/>
    </location>
</feature>
<reference evidence="2 3" key="1">
    <citation type="submission" date="2019-04" db="EMBL/GenBank/DDBJ databases">
        <title>Bacillus caeni sp. nov., a bacterium isolated from mangrove sediment.</title>
        <authorList>
            <person name="Huang H."/>
            <person name="Mo K."/>
            <person name="Hu Y."/>
        </authorList>
    </citation>
    <scope>NUCLEOTIDE SEQUENCE [LARGE SCALE GENOMIC DNA]</scope>
    <source>
        <strain evidence="2 3">HB172195</strain>
    </source>
</reference>
<keyword evidence="3" id="KW-1185">Reference proteome</keyword>
<protein>
    <recommendedName>
        <fullName evidence="4">Glycosyltransferase RgtA/B/C/D-like domain-containing protein</fullName>
    </recommendedName>
</protein>
<dbReference type="Proteomes" id="UP000308230">
    <property type="component" value="Unassembled WGS sequence"/>
</dbReference>
<sequence>MGTIFVLLIGKLNLFYPLLISSGILFLFAIAKKSWVSMLISGCLLLPISWYLSLDATTSWAKLIPMLPVMLTVHFFYKKEIKSFEINL</sequence>
<keyword evidence="1" id="KW-1133">Transmembrane helix</keyword>
<evidence type="ECO:0000313" key="3">
    <source>
        <dbReference type="Proteomes" id="UP000308230"/>
    </source>
</evidence>
<dbReference type="RefSeq" id="WP_138129547.1">
    <property type="nucleotide sequence ID" value="NZ_SWLG01000031.1"/>
</dbReference>
<accession>A0A5R9F0S3</accession>
<dbReference type="AlphaFoldDB" id="A0A5R9F0S3"/>
<proteinExistence type="predicted"/>
<gene>
    <name evidence="2" type="ORF">FCL54_22475</name>
</gene>
<evidence type="ECO:0000313" key="2">
    <source>
        <dbReference type="EMBL" id="TLS35028.1"/>
    </source>
</evidence>
<dbReference type="EMBL" id="SWLG01000031">
    <property type="protein sequence ID" value="TLS35028.1"/>
    <property type="molecule type" value="Genomic_DNA"/>
</dbReference>
<dbReference type="OrthoDB" id="2933539at2"/>
<organism evidence="2 3">
    <name type="scientific">Exobacillus caeni</name>
    <dbReference type="NCBI Taxonomy" id="2574798"/>
    <lineage>
        <taxon>Bacteria</taxon>
        <taxon>Bacillati</taxon>
        <taxon>Bacillota</taxon>
        <taxon>Bacilli</taxon>
        <taxon>Bacillales</taxon>
        <taxon>Guptibacillaceae</taxon>
        <taxon>Exobacillus</taxon>
    </lineage>
</organism>